<dbReference type="STRING" id="694573.A0A194V4R7"/>
<proteinExistence type="inferred from homology"/>
<dbReference type="EMBL" id="KN714721">
    <property type="protein sequence ID" value="KUI58904.1"/>
    <property type="molecule type" value="Genomic_DNA"/>
</dbReference>
<evidence type="ECO:0000256" key="2">
    <source>
        <dbReference type="ARBA" id="ARBA00008072"/>
    </source>
</evidence>
<dbReference type="Gene3D" id="3.90.180.10">
    <property type="entry name" value="Medium-chain alcohol dehydrogenases, catalytic domain"/>
    <property type="match status" value="1"/>
</dbReference>
<dbReference type="InterPro" id="IPR036291">
    <property type="entry name" value="NAD(P)-bd_dom_sf"/>
</dbReference>
<evidence type="ECO:0000256" key="1">
    <source>
        <dbReference type="ARBA" id="ARBA00001947"/>
    </source>
</evidence>
<dbReference type="Gene3D" id="3.40.50.720">
    <property type="entry name" value="NAD(P)-binding Rossmann-like Domain"/>
    <property type="match status" value="1"/>
</dbReference>
<keyword evidence="4" id="KW-0862">Zinc</keyword>
<dbReference type="SUPFAM" id="SSF51735">
    <property type="entry name" value="NAD(P)-binding Rossmann-fold domains"/>
    <property type="match status" value="1"/>
</dbReference>
<evidence type="ECO:0000313" key="6">
    <source>
        <dbReference type="EMBL" id="KUI58904.1"/>
    </source>
</evidence>
<dbReference type="GO" id="GO:0003939">
    <property type="term" value="F:L-iditol 2-dehydrogenase (NAD+) activity"/>
    <property type="evidence" value="ECO:0007669"/>
    <property type="project" value="TreeGrafter"/>
</dbReference>
<sequence length="231" mass="24382">MVFPATPPYDGTLTGFWKAPEDFCYKLPATMTLQEGALCEPLAVGVHIARQVGTKPGDSVVVMGTGLIGLLCAAVAKAFGASMVCSVDVVESKLGARENAEKILKLIGLSDGADIVIGASGVEFSIQASVYVGGMSKAEVNFPIMALCCKEATAYGSFRYGAGDWKIAVGLVADEKVEVKKLVSEIVKFKDTEKAFNKGKEGQAIKILIAGPNEKNVVKQTLCKGLSKERQ</sequence>
<gene>
    <name evidence="6" type="ORF">VP1G_06159</name>
</gene>
<dbReference type="OrthoDB" id="3941538at2759"/>
<evidence type="ECO:0000256" key="3">
    <source>
        <dbReference type="ARBA" id="ARBA00022723"/>
    </source>
</evidence>
<keyword evidence="3" id="KW-0479">Metal-binding</keyword>
<organism evidence="6 7">
    <name type="scientific">Cytospora mali</name>
    <name type="common">Apple Valsa canker fungus</name>
    <name type="synonym">Valsa mali</name>
    <dbReference type="NCBI Taxonomy" id="578113"/>
    <lineage>
        <taxon>Eukaryota</taxon>
        <taxon>Fungi</taxon>
        <taxon>Dikarya</taxon>
        <taxon>Ascomycota</taxon>
        <taxon>Pezizomycotina</taxon>
        <taxon>Sordariomycetes</taxon>
        <taxon>Sordariomycetidae</taxon>
        <taxon>Diaporthales</taxon>
        <taxon>Cytosporaceae</taxon>
        <taxon>Cytospora</taxon>
    </lineage>
</organism>
<dbReference type="GO" id="GO:0046872">
    <property type="term" value="F:metal ion binding"/>
    <property type="evidence" value="ECO:0007669"/>
    <property type="project" value="UniProtKB-KW"/>
</dbReference>
<dbReference type="PANTHER" id="PTHR43161">
    <property type="entry name" value="SORBITOL DEHYDROGENASE"/>
    <property type="match status" value="1"/>
</dbReference>
<accession>A0A194V4R7</accession>
<dbReference type="AlphaFoldDB" id="A0A194V4R7"/>
<comment type="similarity">
    <text evidence="2">Belongs to the zinc-containing alcohol dehydrogenase family.</text>
</comment>
<keyword evidence="5" id="KW-0560">Oxidoreductase</keyword>
<evidence type="ECO:0000256" key="5">
    <source>
        <dbReference type="ARBA" id="ARBA00023002"/>
    </source>
</evidence>
<evidence type="ECO:0000256" key="4">
    <source>
        <dbReference type="ARBA" id="ARBA00022833"/>
    </source>
</evidence>
<evidence type="ECO:0000313" key="7">
    <source>
        <dbReference type="Proteomes" id="UP000078576"/>
    </source>
</evidence>
<name>A0A194V4R7_CYTMA</name>
<dbReference type="GO" id="GO:0006062">
    <property type="term" value="P:sorbitol catabolic process"/>
    <property type="evidence" value="ECO:0007669"/>
    <property type="project" value="TreeGrafter"/>
</dbReference>
<keyword evidence="7" id="KW-1185">Reference proteome</keyword>
<protein>
    <submittedName>
        <fullName evidence="6">D-xylulose reductase A</fullName>
    </submittedName>
</protein>
<reference evidence="7" key="1">
    <citation type="submission" date="2014-12" db="EMBL/GenBank/DDBJ databases">
        <title>Genome Sequence of Valsa Canker Pathogens Uncovers a Specific Adaption of Colonization on Woody Bark.</title>
        <authorList>
            <person name="Yin Z."/>
            <person name="Liu H."/>
            <person name="Gao X."/>
            <person name="Li Z."/>
            <person name="Song N."/>
            <person name="Ke X."/>
            <person name="Dai Q."/>
            <person name="Wu Y."/>
            <person name="Sun Y."/>
            <person name="Xu J.-R."/>
            <person name="Kang Z.K."/>
            <person name="Wang L."/>
            <person name="Huang L."/>
        </authorList>
    </citation>
    <scope>NUCLEOTIDE SEQUENCE [LARGE SCALE GENOMIC DNA]</scope>
    <source>
        <strain evidence="7">SXYL134</strain>
    </source>
</reference>
<dbReference type="Proteomes" id="UP000078576">
    <property type="component" value="Unassembled WGS sequence"/>
</dbReference>
<comment type="cofactor">
    <cofactor evidence="1">
        <name>Zn(2+)</name>
        <dbReference type="ChEBI" id="CHEBI:29105"/>
    </cofactor>
</comment>
<dbReference type="PANTHER" id="PTHR43161:SF9">
    <property type="entry name" value="SORBITOL DEHYDROGENASE"/>
    <property type="match status" value="1"/>
</dbReference>